<sequence>MVTTKQDTTVPAHQLLEQYTDQHCFFWSSPWHTLLAEGSYLCLPEVEQEELSSLSHRVTALLQQAYDSGQAQPVLVGAIPFDPELSPARLVIPQQVQWAAPRTVGEWTGSVRSILSDYELQEVPAAELYKQGVEEALVHLRQGDLEKVVLSRSLELTSSAPIPVAALLHNLAAANTHGYTFAVHIPLEHERQLDSNDRAEEYPVWIGASPELLIRKEGRRFTANPLAGSAARSADPQEDRRRAEALLVSAKDRHEHAVVIDAVVAALRPYCGQLEVPNQPSLVQTETMWHLSTEISGVLDDPSITSLELAAALHPTPAICGTPTEAARDLIRQVEPFDRGMFTGMVGWCNKDGDGEWAVTIRCAEVCGPRLRLYAGAGIVAASTAEAELAETSAKLRTMLRAMRIDEASAQPAGRERE</sequence>
<dbReference type="GO" id="GO:0008909">
    <property type="term" value="F:isochorismate synthase activity"/>
    <property type="evidence" value="ECO:0007669"/>
    <property type="project" value="UniProtKB-EC"/>
</dbReference>
<dbReference type="EMBL" id="CP013023">
    <property type="protein sequence ID" value="ANF98088.1"/>
    <property type="molecule type" value="Genomic_DNA"/>
</dbReference>
<dbReference type="InterPro" id="IPR015890">
    <property type="entry name" value="Chorismate_C"/>
</dbReference>
<organism evidence="7 8">
    <name type="scientific">Paenibacillus bovis</name>
    <dbReference type="NCBI Taxonomy" id="1616788"/>
    <lineage>
        <taxon>Bacteria</taxon>
        <taxon>Bacillati</taxon>
        <taxon>Bacillota</taxon>
        <taxon>Bacilli</taxon>
        <taxon>Bacillales</taxon>
        <taxon>Paenibacillaceae</taxon>
        <taxon>Paenibacillus</taxon>
    </lineage>
</organism>
<dbReference type="NCBIfam" id="NF005380">
    <property type="entry name" value="PRK06923.1"/>
    <property type="match status" value="1"/>
</dbReference>
<evidence type="ECO:0000256" key="5">
    <source>
        <dbReference type="ARBA" id="ARBA00041564"/>
    </source>
</evidence>
<evidence type="ECO:0000256" key="1">
    <source>
        <dbReference type="ARBA" id="ARBA00000799"/>
    </source>
</evidence>
<evidence type="ECO:0000313" key="8">
    <source>
        <dbReference type="Proteomes" id="UP000078148"/>
    </source>
</evidence>
<dbReference type="Pfam" id="PF00425">
    <property type="entry name" value="Chorismate_bind"/>
    <property type="match status" value="1"/>
</dbReference>
<accession>A0A172ZKG6</accession>
<reference evidence="8" key="1">
    <citation type="submission" date="2015-10" db="EMBL/GenBank/DDBJ databases">
        <title>Genome of Paenibacillus bovis sp. nov.</title>
        <authorList>
            <person name="Wu Z."/>
            <person name="Gao C."/>
            <person name="Liu Z."/>
            <person name="Zheng H."/>
        </authorList>
    </citation>
    <scope>NUCLEOTIDE SEQUENCE [LARGE SCALE GENOMIC DNA]</scope>
    <source>
        <strain evidence="8">BD3526</strain>
    </source>
</reference>
<dbReference type="InterPro" id="IPR005801">
    <property type="entry name" value="ADC_synthase"/>
</dbReference>
<dbReference type="InterPro" id="IPR004561">
    <property type="entry name" value="IsoChor_synthase"/>
</dbReference>
<protein>
    <recommendedName>
        <fullName evidence="3">isochorismate synthase</fullName>
        <ecNumber evidence="3">5.4.4.2</ecNumber>
    </recommendedName>
    <alternativeName>
        <fullName evidence="5">Isochorismate mutase</fullName>
    </alternativeName>
</protein>
<dbReference type="GO" id="GO:0009697">
    <property type="term" value="P:salicylic acid biosynthetic process"/>
    <property type="evidence" value="ECO:0007669"/>
    <property type="project" value="TreeGrafter"/>
</dbReference>
<feature type="domain" description="Chorismate-utilising enzyme C-terminal" evidence="6">
    <location>
        <begin position="127"/>
        <end position="395"/>
    </location>
</feature>
<reference evidence="7 8" key="2">
    <citation type="journal article" date="2016" name="Int. J. Syst. Evol. Microbiol.">
        <title>Paenibacillus bovis sp. nov., isolated from raw yak (Bos grunniens) milk.</title>
        <authorList>
            <person name="Gao C."/>
            <person name="Han J."/>
            <person name="Liu Z."/>
            <person name="Xu X."/>
            <person name="Hang F."/>
            <person name="Wu Z."/>
        </authorList>
    </citation>
    <scope>NUCLEOTIDE SEQUENCE [LARGE SCALE GENOMIC DNA]</scope>
    <source>
        <strain evidence="7 8">BD3526</strain>
    </source>
</reference>
<evidence type="ECO:0000256" key="4">
    <source>
        <dbReference type="ARBA" id="ARBA00023235"/>
    </source>
</evidence>
<dbReference type="SUPFAM" id="SSF56322">
    <property type="entry name" value="ADC synthase"/>
    <property type="match status" value="1"/>
</dbReference>
<gene>
    <name evidence="7" type="ORF">AR543_20130</name>
</gene>
<dbReference type="OrthoDB" id="9803598at2"/>
<keyword evidence="8" id="KW-1185">Reference proteome</keyword>
<keyword evidence="4" id="KW-0413">Isomerase</keyword>
<dbReference type="NCBIfam" id="TIGR00543">
    <property type="entry name" value="isochor_syn"/>
    <property type="match status" value="1"/>
</dbReference>
<comment type="similarity">
    <text evidence="2">Belongs to the isochorismate synthase family.</text>
</comment>
<evidence type="ECO:0000259" key="6">
    <source>
        <dbReference type="Pfam" id="PF00425"/>
    </source>
</evidence>
<dbReference type="EC" id="5.4.4.2" evidence="3"/>
<dbReference type="Gene3D" id="3.60.120.10">
    <property type="entry name" value="Anthranilate synthase"/>
    <property type="match status" value="1"/>
</dbReference>
<evidence type="ECO:0000313" key="7">
    <source>
        <dbReference type="EMBL" id="ANF98088.1"/>
    </source>
</evidence>
<evidence type="ECO:0000256" key="2">
    <source>
        <dbReference type="ARBA" id="ARBA00005297"/>
    </source>
</evidence>
<dbReference type="RefSeq" id="WP_060536169.1">
    <property type="nucleotide sequence ID" value="NZ_CP013023.1"/>
</dbReference>
<dbReference type="STRING" id="1616788.AR543_20130"/>
<dbReference type="PANTHER" id="PTHR42839">
    <property type="entry name" value="ISOCHORISMATE SYNTHASE ENTC"/>
    <property type="match status" value="1"/>
</dbReference>
<dbReference type="Proteomes" id="UP000078148">
    <property type="component" value="Chromosome"/>
</dbReference>
<comment type="catalytic activity">
    <reaction evidence="1">
        <text>chorismate = isochorismate</text>
        <dbReference type="Rhea" id="RHEA:18985"/>
        <dbReference type="ChEBI" id="CHEBI:29748"/>
        <dbReference type="ChEBI" id="CHEBI:29780"/>
        <dbReference type="EC" id="5.4.4.2"/>
    </reaction>
</comment>
<dbReference type="PANTHER" id="PTHR42839:SF2">
    <property type="entry name" value="ISOCHORISMATE SYNTHASE ENTC"/>
    <property type="match status" value="1"/>
</dbReference>
<dbReference type="AlphaFoldDB" id="A0A172ZKG6"/>
<dbReference type="KEGG" id="pbv:AR543_20130"/>
<proteinExistence type="inferred from homology"/>
<name>A0A172ZKG6_9BACL</name>
<evidence type="ECO:0000256" key="3">
    <source>
        <dbReference type="ARBA" id="ARBA00012824"/>
    </source>
</evidence>